<sequence length="296" mass="32922">MNKKKLFSLLSLLALTLIILTGCSKSQSNSANNNGRISIVTSTNIYADIAKNIVGKYGTAKAIITSGSIDPHDFEPKTSDAREIQNADIIIANGLGYDSWLNKLANANNKKVVEVGNDIMKFKSNSNPHIWYNLEMPIKYTNYLVARLSKLDKKHASYYKENGAKFIAKVQKVKKIANNINGKKAKPVFVSEPVFDYALQAAGFKIGDSDFEDAIENGTDPTPQVINKMNKQIANKEISFFVNNTQVQSSTVSNFVKKAKSKNIPVLSVRETMPNNTTYLQWITQNYENLAKISKQ</sequence>
<evidence type="ECO:0000313" key="8">
    <source>
        <dbReference type="Proteomes" id="UP001519292"/>
    </source>
</evidence>
<proteinExistence type="inferred from homology"/>
<feature type="chain" id="PRO_5047408389" evidence="6">
    <location>
        <begin position="27"/>
        <end position="296"/>
    </location>
</feature>
<comment type="similarity">
    <text evidence="5">Belongs to the bacterial solute-binding protein 9 family.</text>
</comment>
<keyword evidence="2 5" id="KW-0813">Transport</keyword>
<dbReference type="SUPFAM" id="SSF53807">
    <property type="entry name" value="Helical backbone' metal receptor"/>
    <property type="match status" value="1"/>
</dbReference>
<evidence type="ECO:0000256" key="5">
    <source>
        <dbReference type="RuleBase" id="RU003512"/>
    </source>
</evidence>
<dbReference type="PROSITE" id="PS51257">
    <property type="entry name" value="PROKAR_LIPOPROTEIN"/>
    <property type="match status" value="1"/>
</dbReference>
<dbReference type="Pfam" id="PF01297">
    <property type="entry name" value="ZnuA"/>
    <property type="match status" value="1"/>
</dbReference>
<accession>A0ABS4MG46</accession>
<keyword evidence="8" id="KW-1185">Reference proteome</keyword>
<dbReference type="EMBL" id="JAGGLU010000012">
    <property type="protein sequence ID" value="MBP2058665.1"/>
    <property type="molecule type" value="Genomic_DNA"/>
</dbReference>
<dbReference type="Gene3D" id="3.40.50.1980">
    <property type="entry name" value="Nitrogenase molybdenum iron protein domain"/>
    <property type="match status" value="2"/>
</dbReference>
<evidence type="ECO:0000313" key="7">
    <source>
        <dbReference type="EMBL" id="MBP2058665.1"/>
    </source>
</evidence>
<feature type="signal peptide" evidence="6">
    <location>
        <begin position="1"/>
        <end position="26"/>
    </location>
</feature>
<dbReference type="InterPro" id="IPR006127">
    <property type="entry name" value="ZnuA-like"/>
</dbReference>
<dbReference type="PANTHER" id="PTHR42953:SF1">
    <property type="entry name" value="METAL-BINDING PROTEIN HI_0362-RELATED"/>
    <property type="match status" value="1"/>
</dbReference>
<evidence type="ECO:0000256" key="6">
    <source>
        <dbReference type="SAM" id="SignalP"/>
    </source>
</evidence>
<dbReference type="InterPro" id="IPR006129">
    <property type="entry name" value="AdhesinB"/>
</dbReference>
<keyword evidence="4 6" id="KW-0732">Signal</keyword>
<dbReference type="RefSeq" id="WP_209687393.1">
    <property type="nucleotide sequence ID" value="NZ_JAGGLU010000012.1"/>
</dbReference>
<evidence type="ECO:0000256" key="4">
    <source>
        <dbReference type="ARBA" id="ARBA00022729"/>
    </source>
</evidence>
<protein>
    <submittedName>
        <fullName evidence="7">Zinc/manganese transport system substrate-binding protein</fullName>
    </submittedName>
</protein>
<evidence type="ECO:0000256" key="2">
    <source>
        <dbReference type="ARBA" id="ARBA00022448"/>
    </source>
</evidence>
<evidence type="ECO:0000256" key="3">
    <source>
        <dbReference type="ARBA" id="ARBA00022723"/>
    </source>
</evidence>
<comment type="subcellular location">
    <subcellularLocation>
        <location evidence="1">Cell envelope</location>
    </subcellularLocation>
</comment>
<dbReference type="InterPro" id="IPR050492">
    <property type="entry name" value="Bact_metal-bind_prot9"/>
</dbReference>
<dbReference type="Proteomes" id="UP001519292">
    <property type="component" value="Unassembled WGS sequence"/>
</dbReference>
<dbReference type="PRINTS" id="PR00690">
    <property type="entry name" value="ADHESNFAMILY"/>
</dbReference>
<dbReference type="PRINTS" id="PR00691">
    <property type="entry name" value="ADHESINB"/>
</dbReference>
<dbReference type="InterPro" id="IPR006128">
    <property type="entry name" value="Lipoprotein_PsaA-like"/>
</dbReference>
<name>A0ABS4MG46_9LACO</name>
<keyword evidence="3" id="KW-0479">Metal-binding</keyword>
<evidence type="ECO:0000256" key="1">
    <source>
        <dbReference type="ARBA" id="ARBA00004196"/>
    </source>
</evidence>
<dbReference type="PANTHER" id="PTHR42953">
    <property type="entry name" value="HIGH-AFFINITY ZINC UPTAKE SYSTEM PROTEIN ZNUA-RELATED"/>
    <property type="match status" value="1"/>
</dbReference>
<comment type="caution">
    <text evidence="7">The sequence shown here is derived from an EMBL/GenBank/DDBJ whole genome shotgun (WGS) entry which is preliminary data.</text>
</comment>
<organism evidence="7 8">
    <name type="scientific">Lactobacillus colini</name>
    <dbReference type="NCBI Taxonomy" id="1819254"/>
    <lineage>
        <taxon>Bacteria</taxon>
        <taxon>Bacillati</taxon>
        <taxon>Bacillota</taxon>
        <taxon>Bacilli</taxon>
        <taxon>Lactobacillales</taxon>
        <taxon>Lactobacillaceae</taxon>
        <taxon>Lactobacillus</taxon>
    </lineage>
</organism>
<gene>
    <name evidence="7" type="ORF">J2Z60_001853</name>
</gene>
<reference evidence="7 8" key="1">
    <citation type="submission" date="2021-03" db="EMBL/GenBank/DDBJ databases">
        <title>Genomic Encyclopedia of Type Strains, Phase IV (KMG-IV): sequencing the most valuable type-strain genomes for metagenomic binning, comparative biology and taxonomic classification.</title>
        <authorList>
            <person name="Goeker M."/>
        </authorList>
    </citation>
    <scope>NUCLEOTIDE SEQUENCE [LARGE SCALE GENOMIC DNA]</scope>
    <source>
        <strain evidence="7 8">DSM 101872</strain>
    </source>
</reference>